<feature type="region of interest" description="Disordered" evidence="1">
    <location>
        <begin position="325"/>
        <end position="686"/>
    </location>
</feature>
<feature type="compositionally biased region" description="Acidic residues" evidence="1">
    <location>
        <begin position="482"/>
        <end position="504"/>
    </location>
</feature>
<evidence type="ECO:0000256" key="1">
    <source>
        <dbReference type="SAM" id="MobiDB-lite"/>
    </source>
</evidence>
<feature type="region of interest" description="Disordered" evidence="1">
    <location>
        <begin position="168"/>
        <end position="194"/>
    </location>
</feature>
<evidence type="ECO:0000313" key="2">
    <source>
        <dbReference type="EMBL" id="RUS23949.1"/>
    </source>
</evidence>
<feature type="compositionally biased region" description="Low complexity" evidence="1">
    <location>
        <begin position="657"/>
        <end position="670"/>
    </location>
</feature>
<organism evidence="2 3">
    <name type="scientific">Jimgerdemannia flammicorona</name>
    <dbReference type="NCBI Taxonomy" id="994334"/>
    <lineage>
        <taxon>Eukaryota</taxon>
        <taxon>Fungi</taxon>
        <taxon>Fungi incertae sedis</taxon>
        <taxon>Mucoromycota</taxon>
        <taxon>Mucoromycotina</taxon>
        <taxon>Endogonomycetes</taxon>
        <taxon>Endogonales</taxon>
        <taxon>Endogonaceae</taxon>
        <taxon>Jimgerdemannia</taxon>
    </lineage>
</organism>
<gene>
    <name evidence="2" type="ORF">BC938DRAFT_474356</name>
</gene>
<feature type="compositionally biased region" description="Basic and acidic residues" evidence="1">
    <location>
        <begin position="460"/>
        <end position="481"/>
    </location>
</feature>
<feature type="compositionally biased region" description="Polar residues" evidence="1">
    <location>
        <begin position="184"/>
        <end position="193"/>
    </location>
</feature>
<reference evidence="2 3" key="1">
    <citation type="journal article" date="2018" name="New Phytol.">
        <title>Phylogenomics of Endogonaceae and evolution of mycorrhizas within Mucoromycota.</title>
        <authorList>
            <person name="Chang Y."/>
            <person name="Desiro A."/>
            <person name="Na H."/>
            <person name="Sandor L."/>
            <person name="Lipzen A."/>
            <person name="Clum A."/>
            <person name="Barry K."/>
            <person name="Grigoriev I.V."/>
            <person name="Martin F.M."/>
            <person name="Stajich J.E."/>
            <person name="Smith M.E."/>
            <person name="Bonito G."/>
            <person name="Spatafora J.W."/>
        </authorList>
    </citation>
    <scope>NUCLEOTIDE SEQUENCE [LARGE SCALE GENOMIC DNA]</scope>
    <source>
        <strain evidence="2 3">AD002</strain>
    </source>
</reference>
<protein>
    <submittedName>
        <fullName evidence="2">Uncharacterized protein</fullName>
    </submittedName>
</protein>
<dbReference type="EMBL" id="RBNJ01017883">
    <property type="protein sequence ID" value="RUS23949.1"/>
    <property type="molecule type" value="Genomic_DNA"/>
</dbReference>
<feature type="compositionally biased region" description="Basic and acidic residues" evidence="1">
    <location>
        <begin position="371"/>
        <end position="405"/>
    </location>
</feature>
<accession>A0A433Q2A4</accession>
<dbReference type="AlphaFoldDB" id="A0A433Q2A4"/>
<name>A0A433Q2A4_9FUNG</name>
<proteinExistence type="predicted"/>
<feature type="compositionally biased region" description="Basic and acidic residues" evidence="1">
    <location>
        <begin position="525"/>
        <end position="550"/>
    </location>
</feature>
<evidence type="ECO:0000313" key="3">
    <source>
        <dbReference type="Proteomes" id="UP000274822"/>
    </source>
</evidence>
<dbReference type="Proteomes" id="UP000274822">
    <property type="component" value="Unassembled WGS sequence"/>
</dbReference>
<feature type="compositionally biased region" description="Basic and acidic residues" evidence="1">
    <location>
        <begin position="329"/>
        <end position="348"/>
    </location>
</feature>
<feature type="compositionally biased region" description="Low complexity" evidence="1">
    <location>
        <begin position="551"/>
        <end position="561"/>
    </location>
</feature>
<comment type="caution">
    <text evidence="2">The sequence shown here is derived from an EMBL/GenBank/DDBJ whole genome shotgun (WGS) entry which is preliminary data.</text>
</comment>
<feature type="compositionally biased region" description="Polar residues" evidence="1">
    <location>
        <begin position="428"/>
        <end position="455"/>
    </location>
</feature>
<feature type="compositionally biased region" description="Polar residues" evidence="1">
    <location>
        <begin position="406"/>
        <end position="415"/>
    </location>
</feature>
<keyword evidence="3" id="KW-1185">Reference proteome</keyword>
<sequence>MSTRVFQQISDTMLERLSRASHAKMYPSPDPFTKGKTETPLRKLLLVSSLYQFTSHSPPEPHLPTHRLPPPPLSPSFSHRLWNAVRRHQSYRAWSTPPLLSPPAIPQQLSQPEEIPSADAMPQDLDYMLQTTNGFEDNVAEQDPGFYIPPPIVQAPVVGQEGVFSLHSISSPSSSDSGMEDSVLTHSHSSAQPSGPEILFIQEYPGQEDYYHHPQNAPAKMPADEIQQPVTLVPSTPHQLFNVATMTASGDGMTTTTTSAAMLSQPGLGLIAAVPLGTSPPTPTTLLDHSQIVFQIPVDNSQQGSSMSSSLSNYNNTGVLQSAVPAAKQKKEVEAVDEAVKDHSKPPEDVEAVENIDDSGIESLAQDDDVENRLTKKRSVDDLEDHAKSEKPTKRSSPTKDKDINNRNIISSYSLRSRRKSGGPPSPTKQQSRGASFSLASQPDTLQEVTTTGSLAGTDGAKRIERGIERLSLEPEPHIDNGNDDDDDDDDDGDGDGDGDDDYFTADLTFAQDDDYATSSHRKRKIDEVDDHAVPEKSAKNPSHDIHPDDATSTAAGAGAARTYSLRSRNRVSPPSPPAAAPPAKQTRNVDFVADISSPPTPPALHITTPTIHRKPSSPLATEESALPRAVDPSPCREHTPRRNTAPPSTTRRNPDGSSAGSATGSAAGSPPSPGPASPGPVLISA</sequence>
<feature type="compositionally biased region" description="Acidic residues" evidence="1">
    <location>
        <begin position="349"/>
        <end position="370"/>
    </location>
</feature>
<feature type="compositionally biased region" description="Low complexity" evidence="1">
    <location>
        <begin position="168"/>
        <end position="182"/>
    </location>
</feature>